<comment type="similarity">
    <text evidence="2">Belongs to the RseB family.</text>
</comment>
<dbReference type="PIRSF" id="PIRSF005427">
    <property type="entry name" value="RseB"/>
    <property type="match status" value="1"/>
</dbReference>
<evidence type="ECO:0000256" key="3">
    <source>
        <dbReference type="ARBA" id="ARBA00022729"/>
    </source>
</evidence>
<reference evidence="7 8" key="1">
    <citation type="submission" date="2019-12" db="EMBL/GenBank/DDBJ databases">
        <title>Genome sequencing and assembly of endphytes of Porphyra tenera.</title>
        <authorList>
            <person name="Park J.M."/>
            <person name="Shin R."/>
            <person name="Jo S.H."/>
        </authorList>
    </citation>
    <scope>NUCLEOTIDE SEQUENCE [LARGE SCALE GENOMIC DNA]</scope>
    <source>
        <strain evidence="7 8">GPM4</strain>
    </source>
</reference>
<keyword evidence="3" id="KW-0732">Signal</keyword>
<comment type="subcellular location">
    <subcellularLocation>
        <location evidence="1">Periplasm</location>
    </subcellularLocation>
</comment>
<evidence type="ECO:0000256" key="1">
    <source>
        <dbReference type="ARBA" id="ARBA00004418"/>
    </source>
</evidence>
<dbReference type="KEGG" id="pmes:FX988_03756"/>
<gene>
    <name evidence="7" type="ORF">FX988_03756</name>
</gene>
<dbReference type="InterPro" id="IPR005588">
    <property type="entry name" value="MucB_RseB"/>
</dbReference>
<evidence type="ECO:0000256" key="4">
    <source>
        <dbReference type="ARBA" id="ARBA00022764"/>
    </source>
</evidence>
<dbReference type="AlphaFoldDB" id="A0A857JN55"/>
<accession>A0A857JN55</accession>
<dbReference type="InterPro" id="IPR038484">
    <property type="entry name" value="MucB/RseB_C_sf"/>
</dbReference>
<evidence type="ECO:0000259" key="6">
    <source>
        <dbReference type="Pfam" id="PF17188"/>
    </source>
</evidence>
<dbReference type="InterPro" id="IPR033436">
    <property type="entry name" value="MucB/RseB_C"/>
</dbReference>
<name>A0A857JN55_9ALTE</name>
<evidence type="ECO:0000313" key="7">
    <source>
        <dbReference type="EMBL" id="QHJ13495.1"/>
    </source>
</evidence>
<keyword evidence="8" id="KW-1185">Reference proteome</keyword>
<protein>
    <submittedName>
        <fullName evidence="7">Sigma-E factor regulatory protein RseB</fullName>
    </submittedName>
</protein>
<dbReference type="PANTHER" id="PTHR38782">
    <property type="match status" value="1"/>
</dbReference>
<keyword evidence="4" id="KW-0574">Periplasm</keyword>
<sequence length="361" mass="40310">MRLSSQTTLNASRNNKSSKCIGQVTLACLMLLSFSTIGQSVSDSQDSVTFDQPSSSHSQAVKAFPSDSAHGWLEKMAYAHSHLNYSISFVLLKPGVDSQPYLWRHGVSSEGMQMEQLNLLNGPGREVVRIDDKVSYFEPNVPPYSLQSSVINGPFPSEFFQQPDEIKDSYDFVMVGRSRVSGRAAQQIRIVSKDKSRFGMNVWLDQETGLMLKMNLVDLSGQLLEQIQVTACHVTEQPDDFFEKIEPAMLPEVLKLRPQSDTKAIWDIDYMPIGMVEVKRDIHRLPITGQSVEYVMLSDGLVDVSIYMRDSQNDGINQDILLRHESDTLLTINKGTLNVTVVGKLPPETANRIASSIHLAN</sequence>
<dbReference type="Pfam" id="PF17188">
    <property type="entry name" value="MucB_RseB_C"/>
    <property type="match status" value="1"/>
</dbReference>
<dbReference type="EMBL" id="CP047656">
    <property type="protein sequence ID" value="QHJ13495.1"/>
    <property type="molecule type" value="Genomic_DNA"/>
</dbReference>
<dbReference type="GO" id="GO:0030288">
    <property type="term" value="C:outer membrane-bounded periplasmic space"/>
    <property type="evidence" value="ECO:0007669"/>
    <property type="project" value="TreeGrafter"/>
</dbReference>
<dbReference type="Pfam" id="PF03888">
    <property type="entry name" value="MucB_RseB"/>
    <property type="match status" value="1"/>
</dbReference>
<dbReference type="Proteomes" id="UP000464524">
    <property type="component" value="Chromosome"/>
</dbReference>
<dbReference type="Gene3D" id="3.30.200.100">
    <property type="entry name" value="MucB/RseB, C-terminal domain"/>
    <property type="match status" value="1"/>
</dbReference>
<dbReference type="GO" id="GO:0032885">
    <property type="term" value="P:regulation of polysaccharide biosynthetic process"/>
    <property type="evidence" value="ECO:0007669"/>
    <property type="project" value="TreeGrafter"/>
</dbReference>
<organism evidence="7 8">
    <name type="scientific">Paraglaciecola mesophila</name>
    <dbReference type="NCBI Taxonomy" id="197222"/>
    <lineage>
        <taxon>Bacteria</taxon>
        <taxon>Pseudomonadati</taxon>
        <taxon>Pseudomonadota</taxon>
        <taxon>Gammaproteobacteria</taxon>
        <taxon>Alteromonadales</taxon>
        <taxon>Alteromonadaceae</taxon>
        <taxon>Paraglaciecola</taxon>
    </lineage>
</organism>
<evidence type="ECO:0000259" key="5">
    <source>
        <dbReference type="Pfam" id="PF03888"/>
    </source>
</evidence>
<feature type="domain" description="MucB/RseB N-terminal" evidence="5">
    <location>
        <begin position="68"/>
        <end position="250"/>
    </location>
</feature>
<dbReference type="GO" id="GO:0045152">
    <property type="term" value="F:antisigma factor binding"/>
    <property type="evidence" value="ECO:0007669"/>
    <property type="project" value="TreeGrafter"/>
</dbReference>
<dbReference type="InterPro" id="IPR033434">
    <property type="entry name" value="MucB/RseB_N"/>
</dbReference>
<feature type="domain" description="MucB/RseB C-terminal" evidence="6">
    <location>
        <begin position="263"/>
        <end position="357"/>
    </location>
</feature>
<dbReference type="PANTHER" id="PTHR38782:SF1">
    <property type="entry name" value="SIGMA-E FACTOR REGULATORY PROTEIN RSEB"/>
    <property type="match status" value="1"/>
</dbReference>
<dbReference type="Gene3D" id="2.50.20.10">
    <property type="entry name" value="Lipoprotein localisation LolA/LolB/LppX"/>
    <property type="match status" value="1"/>
</dbReference>
<proteinExistence type="inferred from homology"/>
<dbReference type="CDD" id="cd16327">
    <property type="entry name" value="RseB"/>
    <property type="match status" value="1"/>
</dbReference>
<evidence type="ECO:0000313" key="8">
    <source>
        <dbReference type="Proteomes" id="UP000464524"/>
    </source>
</evidence>
<evidence type="ECO:0000256" key="2">
    <source>
        <dbReference type="ARBA" id="ARBA00008150"/>
    </source>
</evidence>